<sequence length="200" mass="21008">MVATAWSVEVHRWQLLQVTAAMGDDLAGLQRTLTALKVEVGEGGHWDVAQQMGPKGESTHQNMISALDRYCAAYAAAIKRITKAAHNYGRSEQKATDAAQGAGRPPNQRDPVAGPIAPRKGEAAGGQAFHQGTRPGTLGHGNPAQYDYATIAGYLEQAQPAGLTGMAESYAITQKALNEPEGSLGKHIQRLGVIGKGGAQ</sequence>
<dbReference type="AlphaFoldDB" id="A0A7D3VT97"/>
<reference evidence="2 3" key="1">
    <citation type="submission" date="2020-05" db="EMBL/GenBank/DDBJ databases">
        <title>Actinomadura verrucosospora NRRL-B18236 (PFL_A860) Genome sequencing and assembly.</title>
        <authorList>
            <person name="Samborskyy M."/>
        </authorList>
    </citation>
    <scope>NUCLEOTIDE SEQUENCE [LARGE SCALE GENOMIC DNA]</scope>
    <source>
        <strain evidence="2 3">NRRL:B18236</strain>
    </source>
</reference>
<proteinExistence type="predicted"/>
<protein>
    <submittedName>
        <fullName evidence="2">Uncharacterized protein</fullName>
    </submittedName>
</protein>
<organism evidence="2 3">
    <name type="scientific">Actinomadura verrucosospora</name>
    <dbReference type="NCBI Taxonomy" id="46165"/>
    <lineage>
        <taxon>Bacteria</taxon>
        <taxon>Bacillati</taxon>
        <taxon>Actinomycetota</taxon>
        <taxon>Actinomycetes</taxon>
        <taxon>Streptosporangiales</taxon>
        <taxon>Thermomonosporaceae</taxon>
        <taxon>Actinomadura</taxon>
    </lineage>
</organism>
<dbReference type="EMBL" id="CP053892">
    <property type="protein sequence ID" value="QKG22440.1"/>
    <property type="molecule type" value="Genomic_DNA"/>
</dbReference>
<evidence type="ECO:0000313" key="2">
    <source>
        <dbReference type="EMBL" id="QKG22440.1"/>
    </source>
</evidence>
<keyword evidence="3" id="KW-1185">Reference proteome</keyword>
<dbReference type="Proteomes" id="UP000501240">
    <property type="component" value="Chromosome"/>
</dbReference>
<evidence type="ECO:0000313" key="3">
    <source>
        <dbReference type="Proteomes" id="UP000501240"/>
    </source>
</evidence>
<name>A0A7D3VT97_ACTVE</name>
<accession>A0A7D3VT97</accession>
<evidence type="ECO:0000256" key="1">
    <source>
        <dbReference type="SAM" id="MobiDB-lite"/>
    </source>
</evidence>
<gene>
    <name evidence="2" type="ORF">ACTIVE_4080</name>
</gene>
<feature type="region of interest" description="Disordered" evidence="1">
    <location>
        <begin position="89"/>
        <end position="141"/>
    </location>
</feature>